<evidence type="ECO:0000313" key="1">
    <source>
        <dbReference type="EMBL" id="KAH7990613.1"/>
    </source>
</evidence>
<dbReference type="EMBL" id="CM037629">
    <property type="protein sequence ID" value="KAH7990613.1"/>
    <property type="molecule type" value="Genomic_DNA"/>
</dbReference>
<accession>A0ACB8EE43</accession>
<comment type="caution">
    <text evidence="1">The sequence shown here is derived from an EMBL/GenBank/DDBJ whole genome shotgun (WGS) entry which is preliminary data.</text>
</comment>
<proteinExistence type="predicted"/>
<dbReference type="Proteomes" id="UP000827872">
    <property type="component" value="Linkage Group LG16"/>
</dbReference>
<keyword evidence="2" id="KW-1185">Reference proteome</keyword>
<gene>
    <name evidence="1" type="ORF">K3G42_009301</name>
</gene>
<name>A0ACB8EE43_9SAUR</name>
<sequence>MQTERVAPLALPRGRKVFCELCRAPATVRCGGCGVTFYCAVEHHNADWANMTLILRNCILWNSPLAYGLEFAKGASLHHDSRGGFRPGTSLPSEEYSPKLRREVSKTSQCSSIIQSKLHRNLGLLFAAKGNFEESLYHLANDVVTA</sequence>
<reference evidence="1" key="1">
    <citation type="submission" date="2021-08" db="EMBL/GenBank/DDBJ databases">
        <title>The first chromosome-level gecko genome reveals the dynamic sex chromosomes of Neotropical dwarf geckos (Sphaerodactylidae: Sphaerodactylus).</title>
        <authorList>
            <person name="Pinto B.J."/>
            <person name="Keating S.E."/>
            <person name="Gamble T."/>
        </authorList>
    </citation>
    <scope>NUCLEOTIDE SEQUENCE</scope>
    <source>
        <strain evidence="1">TG3544</strain>
    </source>
</reference>
<organism evidence="1 2">
    <name type="scientific">Sphaerodactylus townsendi</name>
    <dbReference type="NCBI Taxonomy" id="933632"/>
    <lineage>
        <taxon>Eukaryota</taxon>
        <taxon>Metazoa</taxon>
        <taxon>Chordata</taxon>
        <taxon>Craniata</taxon>
        <taxon>Vertebrata</taxon>
        <taxon>Euteleostomi</taxon>
        <taxon>Lepidosauria</taxon>
        <taxon>Squamata</taxon>
        <taxon>Bifurcata</taxon>
        <taxon>Gekkota</taxon>
        <taxon>Sphaerodactylidae</taxon>
        <taxon>Sphaerodactylus</taxon>
    </lineage>
</organism>
<protein>
    <submittedName>
        <fullName evidence="1">Uncharacterized protein</fullName>
    </submittedName>
</protein>
<evidence type="ECO:0000313" key="2">
    <source>
        <dbReference type="Proteomes" id="UP000827872"/>
    </source>
</evidence>